<gene>
    <name evidence="1" type="ORF">J8273_0730</name>
</gene>
<dbReference type="EMBL" id="JAHDYR010000001">
    <property type="protein sequence ID" value="KAG9397600.1"/>
    <property type="molecule type" value="Genomic_DNA"/>
</dbReference>
<reference evidence="1" key="1">
    <citation type="submission" date="2021-05" db="EMBL/GenBank/DDBJ databases">
        <title>A free-living protist that lacks canonical eukaryotic 1 DNA replication and segregation systems.</title>
        <authorList>
            <person name="Salas-Leiva D.E."/>
            <person name="Tromer E.C."/>
            <person name="Curtis B.A."/>
            <person name="Jerlstrom-Hultqvist J."/>
            <person name="Kolisko M."/>
            <person name="Yi Z."/>
            <person name="Salas-Leiva J.S."/>
            <person name="Gallot-Lavallee L."/>
            <person name="Kops G.J.P.L."/>
            <person name="Archibald J.M."/>
            <person name="Simpson A.G.B."/>
            <person name="Roger A.J."/>
        </authorList>
    </citation>
    <scope>NUCLEOTIDE SEQUENCE</scope>
    <source>
        <strain evidence="1">BICM</strain>
    </source>
</reference>
<dbReference type="InterPro" id="IPR016024">
    <property type="entry name" value="ARM-type_fold"/>
</dbReference>
<evidence type="ECO:0000313" key="1">
    <source>
        <dbReference type="EMBL" id="KAG9397600.1"/>
    </source>
</evidence>
<dbReference type="AlphaFoldDB" id="A0A8J6EBL1"/>
<sequence>MEQRPADGIQKRRRRKKKVIKPVHPNRNEARAPAAQKTLDMHNLEFKQATVLRALKKKRLNGDPTTRNVQEAIAGELSRRVDLIDAAFSSNSSPVVALMIKRASDEDRTFLKMRLSPYFVQLASSSECDKIGYALFKYCYLNPDGGLKAVDAAIRLIDTDMRKLGISQTGHNLLSLIYSLANSTQRETIMDLFNGFNRAEMTFAQFLQTADDPVAALRSFKKKAIDMMGGKRRLFFDAVPTKHAALVVRTVDSAELEEDMFRHMMTSLEEVAELATRPHTVELLALLARRTGIEHLHRFIRACSAELPVLISDEHSQVLVMAIASRAPSLVEEIATFLTTHLPSLHKALKTVPGQRFAGFMVEAAGVQGVAGLSWPTEKQKPFIYESITTSGAMALAVLDFFTVNASLVDAHAGSLILSATAAMVDPQPIIALARCWVDRDHYQENKPHRTMQKLCRLEHPNAEVFVDALLDAITPEKGASFMTRRGAFVLAAAATVRLDRVKAIVGQYSGWSLDATDTGSKTLLQAIGECDP</sequence>
<name>A0A8J6EBL1_9EUKA</name>
<evidence type="ECO:0000313" key="2">
    <source>
        <dbReference type="Proteomes" id="UP000717585"/>
    </source>
</evidence>
<proteinExistence type="predicted"/>
<dbReference type="SUPFAM" id="SSF48371">
    <property type="entry name" value="ARM repeat"/>
    <property type="match status" value="1"/>
</dbReference>
<keyword evidence="2" id="KW-1185">Reference proteome</keyword>
<comment type="caution">
    <text evidence="1">The sequence shown here is derived from an EMBL/GenBank/DDBJ whole genome shotgun (WGS) entry which is preliminary data.</text>
</comment>
<protein>
    <submittedName>
        <fullName evidence="1">Uncharacterized protein</fullName>
    </submittedName>
</protein>
<accession>A0A8J6EBL1</accession>
<dbReference type="Proteomes" id="UP000717585">
    <property type="component" value="Unassembled WGS sequence"/>
</dbReference>
<organism evidence="1 2">
    <name type="scientific">Carpediemonas membranifera</name>
    <dbReference type="NCBI Taxonomy" id="201153"/>
    <lineage>
        <taxon>Eukaryota</taxon>
        <taxon>Metamonada</taxon>
        <taxon>Carpediemonas-like organisms</taxon>
        <taxon>Carpediemonas</taxon>
    </lineage>
</organism>